<keyword evidence="1" id="KW-0472">Membrane</keyword>
<keyword evidence="1" id="KW-0812">Transmembrane</keyword>
<proteinExistence type="predicted"/>
<evidence type="ECO:0000313" key="2">
    <source>
        <dbReference type="EMBL" id="MDX8420485.1"/>
    </source>
</evidence>
<gene>
    <name evidence="2" type="ORF">MOZ60_10350</name>
</gene>
<accession>A0AB35U4P5</accession>
<organism evidence="2 3">
    <name type="scientific">Grylomicrobium aquisgranensis</name>
    <dbReference type="NCBI Taxonomy" id="2926318"/>
    <lineage>
        <taxon>Bacteria</taxon>
        <taxon>Bacillati</taxon>
        <taxon>Bacillota</taxon>
        <taxon>Erysipelotrichia</taxon>
        <taxon>Erysipelotrichales</taxon>
        <taxon>Erysipelotrichaceae</taxon>
        <taxon>Grylomicrobium</taxon>
    </lineage>
</organism>
<dbReference type="PANTHER" id="PTHR37309">
    <property type="entry name" value="SLR0284 PROTEIN"/>
    <property type="match status" value="1"/>
</dbReference>
<dbReference type="RefSeq" id="WP_277009457.1">
    <property type="nucleotide sequence ID" value="NZ_JALBUR010000041.1"/>
</dbReference>
<reference evidence="2 3" key="1">
    <citation type="submission" date="2022-03" db="EMBL/GenBank/DDBJ databases">
        <title>Novel taxa within the pig intestine.</title>
        <authorList>
            <person name="Wylensek D."/>
            <person name="Bishof K."/>
            <person name="Afrizal A."/>
            <person name="Clavel T."/>
        </authorList>
    </citation>
    <scope>NUCLEOTIDE SEQUENCE [LARGE SCALE GENOMIC DNA]</scope>
    <source>
        <strain evidence="2 3">CLA-KB-P133</strain>
    </source>
</reference>
<dbReference type="Proteomes" id="UP001286174">
    <property type="component" value="Unassembled WGS sequence"/>
</dbReference>
<comment type="caution">
    <text evidence="2">The sequence shown here is derived from an EMBL/GenBank/DDBJ whole genome shotgun (WGS) entry which is preliminary data.</text>
</comment>
<feature type="transmembrane region" description="Helical" evidence="1">
    <location>
        <begin position="60"/>
        <end position="81"/>
    </location>
</feature>
<dbReference type="InterPro" id="IPR007165">
    <property type="entry name" value="Phage_holin_4_2"/>
</dbReference>
<dbReference type="AlphaFoldDB" id="A0AB35U4P5"/>
<dbReference type="PANTHER" id="PTHR37309:SF1">
    <property type="entry name" value="SLR0284 PROTEIN"/>
    <property type="match status" value="1"/>
</dbReference>
<dbReference type="EMBL" id="JALBUR010000041">
    <property type="protein sequence ID" value="MDX8420485.1"/>
    <property type="molecule type" value="Genomic_DNA"/>
</dbReference>
<keyword evidence="3" id="KW-1185">Reference proteome</keyword>
<evidence type="ECO:0000256" key="1">
    <source>
        <dbReference type="SAM" id="Phobius"/>
    </source>
</evidence>
<name>A0AB35U4P5_9FIRM</name>
<feature type="transmembrane region" description="Helical" evidence="1">
    <location>
        <begin position="93"/>
        <end position="111"/>
    </location>
</feature>
<sequence length="113" mass="12309">MRKFLIGWFVNFLSLWLIDNTMSGISFSGAEAMAFASLVLVLLNATLKPILKVLSLPVTILSFGIFSLFINAFILVIALSVSPGCYLDGFGSAFLASILLTIFNTLLNWIIGE</sequence>
<dbReference type="Pfam" id="PF04020">
    <property type="entry name" value="Phage_holin_4_2"/>
    <property type="match status" value="1"/>
</dbReference>
<evidence type="ECO:0000313" key="3">
    <source>
        <dbReference type="Proteomes" id="UP001286174"/>
    </source>
</evidence>
<protein>
    <submittedName>
        <fullName evidence="2">Phage holin family protein</fullName>
    </submittedName>
</protein>
<keyword evidence="1" id="KW-1133">Transmembrane helix</keyword>